<comment type="similarity">
    <text evidence="2">Belongs to the dGTPase family. Type 2 subfamily.</text>
</comment>
<evidence type="ECO:0000256" key="2">
    <source>
        <dbReference type="HAMAP-Rule" id="MF_01212"/>
    </source>
</evidence>
<evidence type="ECO:0000313" key="4">
    <source>
        <dbReference type="EMBL" id="RKX68038.1"/>
    </source>
</evidence>
<evidence type="ECO:0000256" key="1">
    <source>
        <dbReference type="ARBA" id="ARBA00022801"/>
    </source>
</evidence>
<dbReference type="InterPro" id="IPR006674">
    <property type="entry name" value="HD_domain"/>
</dbReference>
<dbReference type="InterPro" id="IPR003607">
    <property type="entry name" value="HD/PDEase_dom"/>
</dbReference>
<organism evidence="4 5">
    <name type="scientific">candidate division TA06 bacterium</name>
    <dbReference type="NCBI Taxonomy" id="2250710"/>
    <lineage>
        <taxon>Bacteria</taxon>
        <taxon>Bacteria division TA06</taxon>
    </lineage>
</organism>
<comment type="caution">
    <text evidence="4">The sequence shown here is derived from an EMBL/GenBank/DDBJ whole genome shotgun (WGS) entry which is preliminary data.</text>
</comment>
<dbReference type="PROSITE" id="PS51831">
    <property type="entry name" value="HD"/>
    <property type="match status" value="1"/>
</dbReference>
<dbReference type="Pfam" id="PF13286">
    <property type="entry name" value="HD_assoc"/>
    <property type="match status" value="1"/>
</dbReference>
<accession>A0A660SB57</accession>
<dbReference type="NCBIfam" id="TIGR00277">
    <property type="entry name" value="HDIG"/>
    <property type="match status" value="1"/>
</dbReference>
<dbReference type="GO" id="GO:0016793">
    <property type="term" value="F:triphosphoric monoester hydrolase activity"/>
    <property type="evidence" value="ECO:0007669"/>
    <property type="project" value="InterPro"/>
</dbReference>
<dbReference type="PANTHER" id="PTHR35795">
    <property type="entry name" value="SLR1885 PROTEIN"/>
    <property type="match status" value="1"/>
</dbReference>
<keyword evidence="1 2" id="KW-0378">Hydrolase</keyword>
<dbReference type="InterPro" id="IPR023023">
    <property type="entry name" value="dNTPase_2"/>
</dbReference>
<dbReference type="InterPro" id="IPR026875">
    <property type="entry name" value="PHydrolase_assoc_dom"/>
</dbReference>
<dbReference type="NCBIfam" id="TIGR01353">
    <property type="entry name" value="dGTP_triPase"/>
    <property type="match status" value="1"/>
</dbReference>
<name>A0A660SB57_UNCT6</name>
<dbReference type="AlphaFoldDB" id="A0A660SB57"/>
<dbReference type="FunFam" id="1.10.3210.10:FF:000024">
    <property type="entry name" value="Deoxyguanosinetriphosphate triphosphohydrolase-like protein"/>
    <property type="match status" value="1"/>
</dbReference>
<evidence type="ECO:0000313" key="5">
    <source>
        <dbReference type="Proteomes" id="UP000282321"/>
    </source>
</evidence>
<dbReference type="Proteomes" id="UP000282321">
    <property type="component" value="Unassembled WGS sequence"/>
</dbReference>
<dbReference type="EMBL" id="QNBC01000004">
    <property type="protein sequence ID" value="RKX68038.1"/>
    <property type="molecule type" value="Genomic_DNA"/>
</dbReference>
<dbReference type="InterPro" id="IPR051094">
    <property type="entry name" value="Diverse_Catalytic_Enzymes"/>
</dbReference>
<dbReference type="CDD" id="cd00077">
    <property type="entry name" value="HDc"/>
    <property type="match status" value="1"/>
</dbReference>
<dbReference type="Gene3D" id="1.10.3210.10">
    <property type="entry name" value="Hypothetical protein af1432"/>
    <property type="match status" value="1"/>
</dbReference>
<dbReference type="NCBIfam" id="NF002326">
    <property type="entry name" value="PRK01286.1-1"/>
    <property type="match status" value="1"/>
</dbReference>
<gene>
    <name evidence="4" type="ORF">DRP44_00585</name>
</gene>
<proteinExistence type="inferred from homology"/>
<dbReference type="InterPro" id="IPR006675">
    <property type="entry name" value="HDIG_dom"/>
</dbReference>
<feature type="domain" description="HD" evidence="3">
    <location>
        <begin position="75"/>
        <end position="204"/>
    </location>
</feature>
<reference evidence="4 5" key="1">
    <citation type="submission" date="2018-06" db="EMBL/GenBank/DDBJ databases">
        <title>Extensive metabolic versatility and redundancy in microbially diverse, dynamic hydrothermal sediments.</title>
        <authorList>
            <person name="Dombrowski N."/>
            <person name="Teske A."/>
            <person name="Baker B.J."/>
        </authorList>
    </citation>
    <scope>NUCLEOTIDE SEQUENCE [LARGE SCALE GENOMIC DNA]</scope>
    <source>
        <strain evidence="4">B35_G9</strain>
    </source>
</reference>
<dbReference type="InterPro" id="IPR006261">
    <property type="entry name" value="dGTPase"/>
</dbReference>
<dbReference type="SMART" id="SM00471">
    <property type="entry name" value="HDc"/>
    <property type="match status" value="1"/>
</dbReference>
<dbReference type="SUPFAM" id="SSF109604">
    <property type="entry name" value="HD-domain/PDEase-like"/>
    <property type="match status" value="1"/>
</dbReference>
<dbReference type="HAMAP" id="MF_01212">
    <property type="entry name" value="dGTPase_type2"/>
    <property type="match status" value="1"/>
</dbReference>
<protein>
    <recommendedName>
        <fullName evidence="2">Deoxyguanosinetriphosphate triphosphohydrolase-like protein</fullName>
    </recommendedName>
</protein>
<sequence>MLTRQEREAMETRILAPYAMKSGNTKGRKYEENENEYRTVYQRDRDRIIHSTAFRRLEYKTQVFVNHEADYYRTRLTHSIEVAQIARTMARALKLNEDLTEAIALAHDIGHTPFGHSGEEALHNIMVDKGGFEHNRQGLRVVDYLENNYFTFPGLNLTYEVREGIIKHKTSYDNPQKSDGEFSDDENPTLEARIVNLADEIAYNNHDLDDGLKGGFITIEQLYENVNMFKEYWDYLKNKYGNNSDELLLKKLIRNLIGKQITDVIEQTDKNIEKMRIGSFDDVKKQGGIVSFSSEMEEKHKELKEFLYKNLYKHYKVVKMSNRAKRFVKSLFNAYLEDINQLPDQFKSRIKKDGIERAICDYIAGMTDRYAQDEYARLFLPYTKM</sequence>
<dbReference type="Pfam" id="PF01966">
    <property type="entry name" value="HD"/>
    <property type="match status" value="1"/>
</dbReference>
<evidence type="ECO:0000259" key="3">
    <source>
        <dbReference type="PROSITE" id="PS51831"/>
    </source>
</evidence>
<dbReference type="PANTHER" id="PTHR35795:SF1">
    <property type="entry name" value="BIS(5'-NUCLEOSYL)-TETRAPHOSPHATASE, SYMMETRICAL"/>
    <property type="match status" value="1"/>
</dbReference>